<dbReference type="SMART" id="SM00304">
    <property type="entry name" value="HAMP"/>
    <property type="match status" value="1"/>
</dbReference>
<dbReference type="InterPro" id="IPR029787">
    <property type="entry name" value="Nucleotide_cyclase"/>
</dbReference>
<dbReference type="InterPro" id="IPR000160">
    <property type="entry name" value="GGDEF_dom"/>
</dbReference>
<dbReference type="EC" id="2.7.7.65" evidence="7"/>
<organism evidence="7 8">
    <name type="scientific">Exiguobacterium aestuarii</name>
    <dbReference type="NCBI Taxonomy" id="273527"/>
    <lineage>
        <taxon>Bacteria</taxon>
        <taxon>Bacillati</taxon>
        <taxon>Bacillota</taxon>
        <taxon>Bacilli</taxon>
        <taxon>Bacillales</taxon>
        <taxon>Bacillales Family XII. Incertae Sedis</taxon>
        <taxon>Exiguobacterium</taxon>
    </lineage>
</organism>
<evidence type="ECO:0000259" key="6">
    <source>
        <dbReference type="PROSITE" id="PS50887"/>
    </source>
</evidence>
<keyword evidence="2" id="KW-1003">Cell membrane</keyword>
<dbReference type="InterPro" id="IPR043128">
    <property type="entry name" value="Rev_trsase/Diguanyl_cyclase"/>
</dbReference>
<evidence type="ECO:0000256" key="2">
    <source>
        <dbReference type="ARBA" id="ARBA00022475"/>
    </source>
</evidence>
<dbReference type="GO" id="GO:0052621">
    <property type="term" value="F:diguanylate cyclase activity"/>
    <property type="evidence" value="ECO:0007669"/>
    <property type="project" value="UniProtKB-EC"/>
</dbReference>
<feature type="domain" description="GGDEF" evidence="6">
    <location>
        <begin position="395"/>
        <end position="528"/>
    </location>
</feature>
<dbReference type="InterPro" id="IPR003660">
    <property type="entry name" value="HAMP_dom"/>
</dbReference>
<gene>
    <name evidence="7" type="ORF">ACFQO8_09955</name>
</gene>
<dbReference type="Proteomes" id="UP001596439">
    <property type="component" value="Unassembled WGS sequence"/>
</dbReference>
<dbReference type="Gene3D" id="3.30.70.270">
    <property type="match status" value="1"/>
</dbReference>
<dbReference type="PROSITE" id="PS50887">
    <property type="entry name" value="GGDEF"/>
    <property type="match status" value="1"/>
</dbReference>
<dbReference type="Gene3D" id="6.10.340.10">
    <property type="match status" value="1"/>
</dbReference>
<protein>
    <submittedName>
        <fullName evidence="7">Diguanylate cyclase domain-containing protein</fullName>
        <ecNumber evidence="7">2.7.7.65</ecNumber>
    </submittedName>
</protein>
<evidence type="ECO:0000256" key="1">
    <source>
        <dbReference type="ARBA" id="ARBA00004236"/>
    </source>
</evidence>
<sequence length="530" mass="58969">MIKSFTMRLGLILALSIATLVFLLTIALTSLISHRASDSLEQEIGERLSTTSHQLADKLDFYMWSRYQEVQLLQGLDLEDPDATRRLLDQVQSNIPAFSWMGVTDAEGTVVASTNGILEEASIAERPVFLEAKEKPFIGDVHEAVLLAELLPNPTGEPLQFVDISVPLFQDGTFQGVLATHLSWAWGKEVLGHFNRTLHEQVDDTDLFVVSERDNVVLLGPDDMVGKPLPVSFTEGASVKEWQDGQEYLTGMSIGEGYDEYPGLGWRVVVRQPAAVAFAPVETLETRILWIGLFASLVTAVLGWLLASIVTRPLKRITETASLMEQGKVDKFPHQSGIEEIESLAFALESLVTSLTESESERVHFELLANRDALTGLSNRVALREQLNQLHTSKEPYVFFYIDLDGFKAVNDTYGHAVGDELLVEIAQRLRVLKIDDVYPVRLSGDEFFLMFPRRDCSMEEIHKIGTSVIDIISQPVMLDLASVKVGASIGASIWSPPEPPHFAIEQADDALYRSKAKGKQRLSFHESFQ</sequence>
<dbReference type="SMART" id="SM00267">
    <property type="entry name" value="GGDEF"/>
    <property type="match status" value="1"/>
</dbReference>
<dbReference type="RefSeq" id="WP_214789581.1">
    <property type="nucleotide sequence ID" value="NZ_JBHSGY010000001.1"/>
</dbReference>
<dbReference type="NCBIfam" id="TIGR00254">
    <property type="entry name" value="GGDEF"/>
    <property type="match status" value="1"/>
</dbReference>
<dbReference type="PANTHER" id="PTHR44757:SF2">
    <property type="entry name" value="BIOFILM ARCHITECTURE MAINTENANCE PROTEIN MBAA"/>
    <property type="match status" value="1"/>
</dbReference>
<proteinExistence type="predicted"/>
<evidence type="ECO:0000313" key="7">
    <source>
        <dbReference type="EMBL" id="MFC7390475.1"/>
    </source>
</evidence>
<keyword evidence="8" id="KW-1185">Reference proteome</keyword>
<evidence type="ECO:0000256" key="4">
    <source>
        <dbReference type="SAM" id="Phobius"/>
    </source>
</evidence>
<dbReference type="EMBL" id="JBHTCE010000001">
    <property type="protein sequence ID" value="MFC7390475.1"/>
    <property type="molecule type" value="Genomic_DNA"/>
</dbReference>
<keyword evidence="3 4" id="KW-0472">Membrane</keyword>
<feature type="domain" description="HAMP" evidence="5">
    <location>
        <begin position="308"/>
        <end position="360"/>
    </location>
</feature>
<dbReference type="SUPFAM" id="SSF55073">
    <property type="entry name" value="Nucleotide cyclase"/>
    <property type="match status" value="1"/>
</dbReference>
<dbReference type="PANTHER" id="PTHR44757">
    <property type="entry name" value="DIGUANYLATE CYCLASE DGCP"/>
    <property type="match status" value="1"/>
</dbReference>
<dbReference type="Pfam" id="PF00990">
    <property type="entry name" value="GGDEF"/>
    <property type="match status" value="1"/>
</dbReference>
<name>A0ABW2PPN7_9BACL</name>
<keyword evidence="7" id="KW-0548">Nucleotidyltransferase</keyword>
<evidence type="ECO:0000259" key="5">
    <source>
        <dbReference type="PROSITE" id="PS50885"/>
    </source>
</evidence>
<dbReference type="CDD" id="cd01949">
    <property type="entry name" value="GGDEF"/>
    <property type="match status" value="1"/>
</dbReference>
<dbReference type="PROSITE" id="PS50885">
    <property type="entry name" value="HAMP"/>
    <property type="match status" value="1"/>
</dbReference>
<feature type="transmembrane region" description="Helical" evidence="4">
    <location>
        <begin position="288"/>
        <end position="307"/>
    </location>
</feature>
<dbReference type="CDD" id="cd12914">
    <property type="entry name" value="PDC1_DGC_like"/>
    <property type="match status" value="1"/>
</dbReference>
<dbReference type="InterPro" id="IPR052155">
    <property type="entry name" value="Biofilm_reg_signaling"/>
</dbReference>
<keyword evidence="4" id="KW-1133">Transmembrane helix</keyword>
<keyword evidence="4" id="KW-0812">Transmembrane</keyword>
<comment type="caution">
    <text evidence="7">The sequence shown here is derived from an EMBL/GenBank/DDBJ whole genome shotgun (WGS) entry which is preliminary data.</text>
</comment>
<evidence type="ECO:0000256" key="3">
    <source>
        <dbReference type="ARBA" id="ARBA00023136"/>
    </source>
</evidence>
<reference evidence="8" key="1">
    <citation type="journal article" date="2019" name="Int. J. Syst. Evol. Microbiol.">
        <title>The Global Catalogue of Microorganisms (GCM) 10K type strain sequencing project: providing services to taxonomists for standard genome sequencing and annotation.</title>
        <authorList>
            <consortium name="The Broad Institute Genomics Platform"/>
            <consortium name="The Broad Institute Genome Sequencing Center for Infectious Disease"/>
            <person name="Wu L."/>
            <person name="Ma J."/>
        </authorList>
    </citation>
    <scope>NUCLEOTIDE SEQUENCE [LARGE SCALE GENOMIC DNA]</scope>
    <source>
        <strain evidence="8">CCUG 55590</strain>
    </source>
</reference>
<evidence type="ECO:0000313" key="8">
    <source>
        <dbReference type="Proteomes" id="UP001596439"/>
    </source>
</evidence>
<keyword evidence="7" id="KW-0808">Transferase</keyword>
<comment type="subcellular location">
    <subcellularLocation>
        <location evidence="1">Cell membrane</location>
    </subcellularLocation>
</comment>
<dbReference type="Gene3D" id="3.30.450.20">
    <property type="entry name" value="PAS domain"/>
    <property type="match status" value="1"/>
</dbReference>
<accession>A0ABW2PPN7</accession>